<dbReference type="EMBL" id="CP001968">
    <property type="protein sequence ID" value="ADD68508.1"/>
    <property type="molecule type" value="Genomic_DNA"/>
</dbReference>
<name>D4H0J5_DENA2</name>
<gene>
    <name evidence="2" type="ordered locus">Dacet_1744</name>
</gene>
<dbReference type="KEGG" id="dap:Dacet_1744"/>
<dbReference type="SUPFAM" id="SSF52833">
    <property type="entry name" value="Thioredoxin-like"/>
    <property type="match status" value="1"/>
</dbReference>
<dbReference type="HOGENOM" id="CLU_129195_0_0_0"/>
<accession>D4H0J5</accession>
<dbReference type="OrthoDB" id="9794043at2"/>
<dbReference type="eggNOG" id="ENOG5032A1Z">
    <property type="taxonomic scope" value="Bacteria"/>
</dbReference>
<sequence>MRFKNLVNSKSILVFILVGLSFHMLYKYRANVNVLEAGLQAPDLAFETLDGQKFDLYDFNSPVMLVFLNTKTLMSSALYPDLLLKRIPKLKLIEKRNIASLIVMLDTKQTPEAVMDKIRSKKYKILENTVYLSNIEVATEKYGLSSWPHFFLIDSTHNVIYESKIPSVSVIDSILEGS</sequence>
<dbReference type="Gene3D" id="3.40.30.10">
    <property type="entry name" value="Glutaredoxin"/>
    <property type="match status" value="1"/>
</dbReference>
<dbReference type="InterPro" id="IPR036249">
    <property type="entry name" value="Thioredoxin-like_sf"/>
</dbReference>
<feature type="transmembrane region" description="Helical" evidence="1">
    <location>
        <begin position="12"/>
        <end position="29"/>
    </location>
</feature>
<dbReference type="InParanoid" id="D4H0J5"/>
<dbReference type="PaxDb" id="522772-Dacet_1744"/>
<keyword evidence="1" id="KW-1133">Transmembrane helix</keyword>
<dbReference type="RefSeq" id="WP_013011019.1">
    <property type="nucleotide sequence ID" value="NC_013943.1"/>
</dbReference>
<keyword evidence="1" id="KW-0812">Transmembrane</keyword>
<organism evidence="2 3">
    <name type="scientific">Denitrovibrio acetiphilus (strain DSM 12809 / NBRC 114555 / N2460)</name>
    <dbReference type="NCBI Taxonomy" id="522772"/>
    <lineage>
        <taxon>Bacteria</taxon>
        <taxon>Pseudomonadati</taxon>
        <taxon>Deferribacterota</taxon>
        <taxon>Deferribacteres</taxon>
        <taxon>Deferribacterales</taxon>
        <taxon>Geovibrionaceae</taxon>
        <taxon>Denitrovibrio</taxon>
    </lineage>
</organism>
<dbReference type="STRING" id="522772.Dacet_1744"/>
<dbReference type="AlphaFoldDB" id="D4H0J5"/>
<keyword evidence="3" id="KW-1185">Reference proteome</keyword>
<dbReference type="Proteomes" id="UP000002012">
    <property type="component" value="Chromosome"/>
</dbReference>
<evidence type="ECO:0000313" key="2">
    <source>
        <dbReference type="EMBL" id="ADD68508.1"/>
    </source>
</evidence>
<protein>
    <submittedName>
        <fullName evidence="2">Uncharacterized protein</fullName>
    </submittedName>
</protein>
<evidence type="ECO:0000313" key="3">
    <source>
        <dbReference type="Proteomes" id="UP000002012"/>
    </source>
</evidence>
<evidence type="ECO:0000256" key="1">
    <source>
        <dbReference type="SAM" id="Phobius"/>
    </source>
</evidence>
<keyword evidence="1" id="KW-0472">Membrane</keyword>
<reference evidence="2 3" key="1">
    <citation type="journal article" date="2010" name="Stand. Genomic Sci.">
        <title>Complete genome sequence of Denitrovibrio acetiphilus type strain (N2460).</title>
        <authorList>
            <person name="Kiss H."/>
            <person name="Lang E."/>
            <person name="Lapidus A."/>
            <person name="Copeland A."/>
            <person name="Nolan M."/>
            <person name="Glavina Del Rio T."/>
            <person name="Chen F."/>
            <person name="Lucas S."/>
            <person name="Tice H."/>
            <person name="Cheng J.F."/>
            <person name="Han C."/>
            <person name="Goodwin L."/>
            <person name="Pitluck S."/>
            <person name="Liolios K."/>
            <person name="Pati A."/>
            <person name="Ivanova N."/>
            <person name="Mavromatis K."/>
            <person name="Chen A."/>
            <person name="Palaniappan K."/>
            <person name="Land M."/>
            <person name="Hauser L."/>
            <person name="Chang Y.J."/>
            <person name="Jeffries C.D."/>
            <person name="Detter J.C."/>
            <person name="Brettin T."/>
            <person name="Spring S."/>
            <person name="Rohde M."/>
            <person name="Goker M."/>
            <person name="Woyke T."/>
            <person name="Bristow J."/>
            <person name="Eisen J.A."/>
            <person name="Markowitz V."/>
            <person name="Hugenholtz P."/>
            <person name="Kyrpides N.C."/>
            <person name="Klenk H.P."/>
        </authorList>
    </citation>
    <scope>NUCLEOTIDE SEQUENCE [LARGE SCALE GENOMIC DNA]</scope>
    <source>
        <strain evidence="3">DSM 12809 / NBRC 114555 / N2460</strain>
    </source>
</reference>
<proteinExistence type="predicted"/>